<feature type="region of interest" description="Disordered" evidence="1">
    <location>
        <begin position="120"/>
        <end position="144"/>
    </location>
</feature>
<gene>
    <name evidence="2" type="ORF">JAAARDRAFT_197214</name>
</gene>
<dbReference type="EMBL" id="KL197732">
    <property type="protein sequence ID" value="KDQ53773.1"/>
    <property type="molecule type" value="Genomic_DNA"/>
</dbReference>
<evidence type="ECO:0000313" key="3">
    <source>
        <dbReference type="Proteomes" id="UP000027265"/>
    </source>
</evidence>
<sequence>MLQDPNINTDIAILKPAVHSILTSMTSSSPLMHDNRPNSAREVQREEGRKKTSHLLNGWLNTQVGDTQAIDDQIHGQGCTVEAASIEGDSKVERLKLAPEMDLGKRVTAEELLEDETKMVSEQEEHNEAHPTQTPLWTSKRRRSSSSSDTHAVHLFDCTGHNNQLDLRLFNIEKRWNARLASLHEEVDQLRCTHHQAWAWVDITLARKLFELDRDINRICEHLGIRRQVDLDNKEELRNGPLM</sequence>
<dbReference type="Proteomes" id="UP000027265">
    <property type="component" value="Unassembled WGS sequence"/>
</dbReference>
<evidence type="ECO:0000313" key="2">
    <source>
        <dbReference type="EMBL" id="KDQ53773.1"/>
    </source>
</evidence>
<feature type="region of interest" description="Disordered" evidence="1">
    <location>
        <begin position="27"/>
        <end position="50"/>
    </location>
</feature>
<proteinExistence type="predicted"/>
<feature type="compositionally biased region" description="Basic and acidic residues" evidence="1">
    <location>
        <begin position="120"/>
        <end position="129"/>
    </location>
</feature>
<name>A0A067PFT4_9AGAM</name>
<protein>
    <submittedName>
        <fullName evidence="2">Uncharacterized protein</fullName>
    </submittedName>
</protein>
<accession>A0A067PFT4</accession>
<dbReference type="HOGENOM" id="CLU_1142732_0_0_1"/>
<evidence type="ECO:0000256" key="1">
    <source>
        <dbReference type="SAM" id="MobiDB-lite"/>
    </source>
</evidence>
<dbReference type="InParanoid" id="A0A067PFT4"/>
<keyword evidence="3" id="KW-1185">Reference proteome</keyword>
<dbReference type="AlphaFoldDB" id="A0A067PFT4"/>
<organism evidence="2 3">
    <name type="scientific">Jaapia argillacea MUCL 33604</name>
    <dbReference type="NCBI Taxonomy" id="933084"/>
    <lineage>
        <taxon>Eukaryota</taxon>
        <taxon>Fungi</taxon>
        <taxon>Dikarya</taxon>
        <taxon>Basidiomycota</taxon>
        <taxon>Agaricomycotina</taxon>
        <taxon>Agaricomycetes</taxon>
        <taxon>Agaricomycetidae</taxon>
        <taxon>Jaapiales</taxon>
        <taxon>Jaapiaceae</taxon>
        <taxon>Jaapia</taxon>
    </lineage>
</organism>
<reference evidence="3" key="1">
    <citation type="journal article" date="2014" name="Proc. Natl. Acad. Sci. U.S.A.">
        <title>Extensive sampling of basidiomycete genomes demonstrates inadequacy of the white-rot/brown-rot paradigm for wood decay fungi.</title>
        <authorList>
            <person name="Riley R."/>
            <person name="Salamov A.A."/>
            <person name="Brown D.W."/>
            <person name="Nagy L.G."/>
            <person name="Floudas D."/>
            <person name="Held B.W."/>
            <person name="Levasseur A."/>
            <person name="Lombard V."/>
            <person name="Morin E."/>
            <person name="Otillar R."/>
            <person name="Lindquist E.A."/>
            <person name="Sun H."/>
            <person name="LaButti K.M."/>
            <person name="Schmutz J."/>
            <person name="Jabbour D."/>
            <person name="Luo H."/>
            <person name="Baker S.E."/>
            <person name="Pisabarro A.G."/>
            <person name="Walton J.D."/>
            <person name="Blanchette R.A."/>
            <person name="Henrissat B."/>
            <person name="Martin F."/>
            <person name="Cullen D."/>
            <person name="Hibbett D.S."/>
            <person name="Grigoriev I.V."/>
        </authorList>
    </citation>
    <scope>NUCLEOTIDE SEQUENCE [LARGE SCALE GENOMIC DNA]</scope>
    <source>
        <strain evidence="3">MUCL 33604</strain>
    </source>
</reference>